<dbReference type="Gene3D" id="3.40.50.300">
    <property type="entry name" value="P-loop containing nucleotide triphosphate hydrolases"/>
    <property type="match status" value="1"/>
</dbReference>
<sequence>MVIGDDNTIYQHFHGEAYAPLARKLISFTDLIADKTTGFVGRRFAVDAIDRFVAARSSGYFIIEGVPGVGKTSLLAHVVAERGYPHHFVVAALGVNRPEQFLENVSAQIIAAYQLDRPPLLPVEASRDGVFLSGLLAEAARSRPEPVVVVLDALDEVSHAGDPRENLLYLPPRLPDGVFLVVSTRPRDHADLRLQVESREFFLLDAGAAANLADVTEYLEIFAARPRMRDLLAAQGIAPALFVTTLLGKAEGNFMYLHHVLPAIEEGRLGAGGLGDLPQGLQAYYESHWRLMRGADFETWLTYRQPVIVYLAAAREPVSPAQLAAWTRLPLSRVVEALRVWREFVHVEGGRHRIYHASFRDFLQAKDEIGDIDLAGTNRKIANHLEQLLFGESPP</sequence>
<dbReference type="Proteomes" id="UP000331127">
    <property type="component" value="Unassembled WGS sequence"/>
</dbReference>
<gene>
    <name evidence="2" type="ORF">Amac_080790</name>
</gene>
<evidence type="ECO:0000313" key="3">
    <source>
        <dbReference type="Proteomes" id="UP000331127"/>
    </source>
</evidence>
<reference evidence="2 3" key="1">
    <citation type="submission" date="2019-10" db="EMBL/GenBank/DDBJ databases">
        <title>Whole genome shotgun sequence of Acrocarpospora macrocephala NBRC 16266.</title>
        <authorList>
            <person name="Ichikawa N."/>
            <person name="Kimura A."/>
            <person name="Kitahashi Y."/>
            <person name="Komaki H."/>
            <person name="Oguchi A."/>
        </authorList>
    </citation>
    <scope>NUCLEOTIDE SEQUENCE [LARGE SCALE GENOMIC DNA]</scope>
    <source>
        <strain evidence="2 3">NBRC 16266</strain>
    </source>
</reference>
<dbReference type="InterPro" id="IPR007111">
    <property type="entry name" value="NACHT_NTPase"/>
</dbReference>
<comment type="caution">
    <text evidence="2">The sequence shown here is derived from an EMBL/GenBank/DDBJ whole genome shotgun (WGS) entry which is preliminary data.</text>
</comment>
<evidence type="ECO:0000259" key="1">
    <source>
        <dbReference type="Pfam" id="PF05729"/>
    </source>
</evidence>
<protein>
    <recommendedName>
        <fullName evidence="1">NACHT domain-containing protein</fullName>
    </recommendedName>
</protein>
<evidence type="ECO:0000313" key="2">
    <source>
        <dbReference type="EMBL" id="GES14482.1"/>
    </source>
</evidence>
<dbReference type="PANTHER" id="PTHR19871">
    <property type="entry name" value="BETA TRANSDUCIN-RELATED PROTEIN"/>
    <property type="match status" value="1"/>
</dbReference>
<proteinExistence type="predicted"/>
<dbReference type="PANTHER" id="PTHR19871:SF14">
    <property type="entry name" value="DUF4062 DOMAIN-CONTAINING PROTEIN"/>
    <property type="match status" value="1"/>
</dbReference>
<dbReference type="InterPro" id="IPR027417">
    <property type="entry name" value="P-loop_NTPase"/>
</dbReference>
<dbReference type="AlphaFoldDB" id="A0A5M3X1H7"/>
<feature type="domain" description="NACHT" evidence="1">
    <location>
        <begin position="61"/>
        <end position="200"/>
    </location>
</feature>
<keyword evidence="3" id="KW-1185">Reference proteome</keyword>
<dbReference type="EMBL" id="BLAE01000060">
    <property type="protein sequence ID" value="GES14482.1"/>
    <property type="molecule type" value="Genomic_DNA"/>
</dbReference>
<accession>A0A5M3X1H7</accession>
<dbReference type="Pfam" id="PF05729">
    <property type="entry name" value="NACHT"/>
    <property type="match status" value="1"/>
</dbReference>
<dbReference type="InterPro" id="IPR052752">
    <property type="entry name" value="NACHT-WD_repeat"/>
</dbReference>
<name>A0A5M3X1H7_9ACTN</name>
<dbReference type="SUPFAM" id="SSF52540">
    <property type="entry name" value="P-loop containing nucleoside triphosphate hydrolases"/>
    <property type="match status" value="1"/>
</dbReference>
<organism evidence="2 3">
    <name type="scientific">Acrocarpospora macrocephala</name>
    <dbReference type="NCBI Taxonomy" id="150177"/>
    <lineage>
        <taxon>Bacteria</taxon>
        <taxon>Bacillati</taxon>
        <taxon>Actinomycetota</taxon>
        <taxon>Actinomycetes</taxon>
        <taxon>Streptosporangiales</taxon>
        <taxon>Streptosporangiaceae</taxon>
        <taxon>Acrocarpospora</taxon>
    </lineage>
</organism>